<dbReference type="InterPro" id="IPR005467">
    <property type="entry name" value="His_kinase_dom"/>
</dbReference>
<proteinExistence type="predicted"/>
<dbReference type="InterPro" id="IPR004358">
    <property type="entry name" value="Sig_transdc_His_kin-like_C"/>
</dbReference>
<keyword evidence="3" id="KW-0175">Coiled coil</keyword>
<name>A0A0D1WJ39_EXOME</name>
<dbReference type="SMART" id="SM00448">
    <property type="entry name" value="REC"/>
    <property type="match status" value="1"/>
</dbReference>
<dbReference type="Gene3D" id="3.30.450.20">
    <property type="entry name" value="PAS domain"/>
    <property type="match status" value="2"/>
</dbReference>
<dbReference type="Pfam" id="PF08448">
    <property type="entry name" value="PAS_4"/>
    <property type="match status" value="1"/>
</dbReference>
<dbReference type="OMA" id="CPWPDFW"/>
<dbReference type="InterPro" id="IPR013656">
    <property type="entry name" value="PAS_4"/>
</dbReference>
<dbReference type="InterPro" id="IPR035965">
    <property type="entry name" value="PAS-like_dom_sf"/>
</dbReference>
<evidence type="ECO:0000259" key="7">
    <source>
        <dbReference type="PROSITE" id="PS50112"/>
    </source>
</evidence>
<dbReference type="SUPFAM" id="SSF55874">
    <property type="entry name" value="ATPase domain of HSP90 chaperone/DNA topoisomerase II/histidine kinase"/>
    <property type="match status" value="1"/>
</dbReference>
<dbReference type="NCBIfam" id="TIGR00229">
    <property type="entry name" value="sensory_box"/>
    <property type="match status" value="1"/>
</dbReference>
<dbReference type="Gene3D" id="3.30.565.10">
    <property type="entry name" value="Histidine kinase-like ATPase, C-terminal domain"/>
    <property type="match status" value="1"/>
</dbReference>
<dbReference type="PRINTS" id="PR00344">
    <property type="entry name" value="BCTRLSENSOR"/>
</dbReference>
<dbReference type="InterPro" id="IPR001789">
    <property type="entry name" value="Sig_transdc_resp-reg_receiver"/>
</dbReference>
<keyword evidence="1 2" id="KW-0597">Phosphoprotein</keyword>
<dbReference type="STRING" id="212818.A0A0D1WJ39"/>
<dbReference type="InterPro" id="IPR003661">
    <property type="entry name" value="HisK_dim/P_dom"/>
</dbReference>
<dbReference type="Gene3D" id="3.40.50.2300">
    <property type="match status" value="1"/>
</dbReference>
<dbReference type="PROSITE" id="PS50110">
    <property type="entry name" value="RESPONSE_REGULATORY"/>
    <property type="match status" value="1"/>
</dbReference>
<feature type="coiled-coil region" evidence="3">
    <location>
        <begin position="435"/>
        <end position="462"/>
    </location>
</feature>
<sequence length="1084" mass="121437">MSTGYHSPLMMETVEEPTDPRLTSKAPNRGYGITDRAAPDGRRESIIHVNVKGVTHEAIFNPSTRQWDLIDTQANQRQTSLQSQVSLPKPASHNRDPASPWASFLPREENRSWLLNCVDWSRTELGPLETWPVSLRTAVGLVMADTNAAVVYWGPSLCACFNKRAFEDVGSKIRDPSQMQGVPFTECWKDVWPDVSTLHQAMLTSIEGFENMQMTVYPQRQNGRYEETFWTGSMLPIVDESGKISGFYNRAIEVTNERVRERRSNTLYEIAAAPDDKTTSIWDHVFRAFRHNEQDFPMAFAYSAEDSPAECKLTLQQSFGLPADGHPLVPEHLDIHDPSAGLAVFYRKVRTSNKPLVLRIGDDTLPKEMLDGFQWQGYGEAPEGIVLMPISVSSKLLGIVVFGLNPRRAYSDDDAKFINTLCRQASATIAFVIDREESHQRAERLTRQLARNERIIREMAEHGPVGMVRVSMTGNIVWANRQYYEITGHPHDDHYEFSFLDPVHPDDKDNVTELWNRMGNNLEPIDVQVRLRHTWRPPPTAGNPKPDEEPRWIIGKAGPLIEDGEVMGVAATVIDISSVKWAEEVQSRLATQATEARKLQEAFIDIVSHEMRNPLSAITQLADGIAGTLGEWAVADRSPDTATRLLQENTKSGKTILICAAHQKRVIDDVLTLSKLDSQLLSISPIADRPQGVVEAALKMFQVEFESHSIALENIVDESYLRCGVDWAMLDPARLTQVFINLLTNAIKFTKSEGTRRITVRQSAFKQRRPIMDDVIWFPTESEKHDLTLGAEWGSGEPVSLLFSITDTGKGLEQDEMVRLFGRFQQATKKTHIKYGGSGLGLFISRKLTESMGGEIGVASRPGQGSTFAFYIKARHTNCPETTSQLSRTPSLAYASRRSSEVSDQLDWITRQLSNTSLAPRPQILLVEDNIINAQVLMKQLERAGCIVYVANHGQEALDFLPSSSIWHQPATDAPLTDIDCILMDVEMPVLDGLSCTREIRQLQSRGHVTEHVSIIAITANARVEQINDAFEAGVDAVLPKPFRVMDVLAKMDEIRAGKHWKRSGSKPNILVEGDSIPIGRRRP</sequence>
<dbReference type="GeneID" id="27326379"/>
<dbReference type="PANTHER" id="PTHR43719:SF31">
    <property type="entry name" value="HISTIDINE KINASE"/>
    <property type="match status" value="1"/>
</dbReference>
<dbReference type="Gene3D" id="1.10.287.130">
    <property type="match status" value="1"/>
</dbReference>
<dbReference type="PANTHER" id="PTHR43719">
    <property type="entry name" value="TWO-COMPONENT HISTIDINE KINASE"/>
    <property type="match status" value="1"/>
</dbReference>
<evidence type="ECO:0000256" key="4">
    <source>
        <dbReference type="SAM" id="MobiDB-lite"/>
    </source>
</evidence>
<dbReference type="Pfam" id="PF02518">
    <property type="entry name" value="HATPase_c"/>
    <property type="match status" value="1"/>
</dbReference>
<keyword evidence="9" id="KW-1185">Reference proteome</keyword>
<gene>
    <name evidence="8" type="ORF">PV10_08534</name>
</gene>
<dbReference type="OrthoDB" id="303614at2759"/>
<dbReference type="VEuPathDB" id="FungiDB:PV10_08534"/>
<dbReference type="RefSeq" id="XP_016220479.1">
    <property type="nucleotide sequence ID" value="XM_016373568.1"/>
</dbReference>
<evidence type="ECO:0000256" key="3">
    <source>
        <dbReference type="SAM" id="Coils"/>
    </source>
</evidence>
<dbReference type="InterPro" id="IPR050956">
    <property type="entry name" value="2C_system_His_kinase"/>
</dbReference>
<feature type="modified residue" description="4-aspartylphosphate" evidence="2">
    <location>
        <position position="985"/>
    </location>
</feature>
<dbReference type="SMART" id="SM00387">
    <property type="entry name" value="HATPase_c"/>
    <property type="match status" value="1"/>
</dbReference>
<dbReference type="Proteomes" id="UP000054302">
    <property type="component" value="Unassembled WGS sequence"/>
</dbReference>
<dbReference type="Pfam" id="PF00072">
    <property type="entry name" value="Response_reg"/>
    <property type="match status" value="1"/>
</dbReference>
<dbReference type="EMBL" id="KN847525">
    <property type="protein sequence ID" value="KIV88905.1"/>
    <property type="molecule type" value="Genomic_DNA"/>
</dbReference>
<dbReference type="GO" id="GO:0000155">
    <property type="term" value="F:phosphorelay sensor kinase activity"/>
    <property type="evidence" value="ECO:0007669"/>
    <property type="project" value="InterPro"/>
</dbReference>
<protein>
    <recommendedName>
        <fullName evidence="10">Histidine kinase</fullName>
    </recommendedName>
</protein>
<evidence type="ECO:0008006" key="10">
    <source>
        <dbReference type="Google" id="ProtNLM"/>
    </source>
</evidence>
<dbReference type="InterPro" id="IPR003594">
    <property type="entry name" value="HATPase_dom"/>
</dbReference>
<dbReference type="SUPFAM" id="SSF55781">
    <property type="entry name" value="GAF domain-like"/>
    <property type="match status" value="1"/>
</dbReference>
<dbReference type="InterPro" id="IPR036097">
    <property type="entry name" value="HisK_dim/P_sf"/>
</dbReference>
<feature type="domain" description="Response regulatory" evidence="6">
    <location>
        <begin position="923"/>
        <end position="1056"/>
    </location>
</feature>
<evidence type="ECO:0000313" key="8">
    <source>
        <dbReference type="EMBL" id="KIV88905.1"/>
    </source>
</evidence>
<evidence type="ECO:0000256" key="1">
    <source>
        <dbReference type="ARBA" id="ARBA00022553"/>
    </source>
</evidence>
<dbReference type="PROSITE" id="PS50112">
    <property type="entry name" value="PAS"/>
    <property type="match status" value="1"/>
</dbReference>
<dbReference type="AlphaFoldDB" id="A0A0D1WJ39"/>
<feature type="domain" description="PAS" evidence="7">
    <location>
        <begin position="452"/>
        <end position="522"/>
    </location>
</feature>
<dbReference type="CDD" id="cd17546">
    <property type="entry name" value="REC_hyHK_CKI1_RcsC-like"/>
    <property type="match status" value="1"/>
</dbReference>
<dbReference type="SMART" id="SM00388">
    <property type="entry name" value="HisKA"/>
    <property type="match status" value="1"/>
</dbReference>
<dbReference type="InterPro" id="IPR036890">
    <property type="entry name" value="HATPase_C_sf"/>
</dbReference>
<dbReference type="SUPFAM" id="SSF55785">
    <property type="entry name" value="PYP-like sensor domain (PAS domain)"/>
    <property type="match status" value="1"/>
</dbReference>
<dbReference type="PROSITE" id="PS50109">
    <property type="entry name" value="HIS_KIN"/>
    <property type="match status" value="1"/>
</dbReference>
<dbReference type="Pfam" id="PF00512">
    <property type="entry name" value="HisKA"/>
    <property type="match status" value="1"/>
</dbReference>
<dbReference type="SUPFAM" id="SSF47384">
    <property type="entry name" value="Homodimeric domain of signal transducing histidine kinase"/>
    <property type="match status" value="1"/>
</dbReference>
<dbReference type="SMART" id="SM00091">
    <property type="entry name" value="PAS"/>
    <property type="match status" value="1"/>
</dbReference>
<evidence type="ECO:0000259" key="6">
    <source>
        <dbReference type="PROSITE" id="PS50110"/>
    </source>
</evidence>
<feature type="domain" description="Histidine kinase" evidence="5">
    <location>
        <begin position="606"/>
        <end position="876"/>
    </location>
</feature>
<dbReference type="HOGENOM" id="CLU_000445_82_4_1"/>
<dbReference type="InterPro" id="IPR011006">
    <property type="entry name" value="CheY-like_superfamily"/>
</dbReference>
<feature type="region of interest" description="Disordered" evidence="4">
    <location>
        <begin position="1"/>
        <end position="37"/>
    </location>
</feature>
<dbReference type="SUPFAM" id="SSF52172">
    <property type="entry name" value="CheY-like"/>
    <property type="match status" value="1"/>
</dbReference>
<evidence type="ECO:0000313" key="9">
    <source>
        <dbReference type="Proteomes" id="UP000054302"/>
    </source>
</evidence>
<dbReference type="CDD" id="cd00082">
    <property type="entry name" value="HisKA"/>
    <property type="match status" value="1"/>
</dbReference>
<evidence type="ECO:0000259" key="5">
    <source>
        <dbReference type="PROSITE" id="PS50109"/>
    </source>
</evidence>
<dbReference type="InterPro" id="IPR000014">
    <property type="entry name" value="PAS"/>
</dbReference>
<reference evidence="8 9" key="1">
    <citation type="submission" date="2015-01" db="EMBL/GenBank/DDBJ databases">
        <title>The Genome Sequence of Exophiala mesophila CBS40295.</title>
        <authorList>
            <consortium name="The Broad Institute Genomics Platform"/>
            <person name="Cuomo C."/>
            <person name="de Hoog S."/>
            <person name="Gorbushina A."/>
            <person name="Stielow B."/>
            <person name="Teixiera M."/>
            <person name="Abouelleil A."/>
            <person name="Chapman S.B."/>
            <person name="Priest M."/>
            <person name="Young S.K."/>
            <person name="Wortman J."/>
            <person name="Nusbaum C."/>
            <person name="Birren B."/>
        </authorList>
    </citation>
    <scope>NUCLEOTIDE SEQUENCE [LARGE SCALE GENOMIC DNA]</scope>
    <source>
        <strain evidence="8 9">CBS 40295</strain>
    </source>
</reference>
<organism evidence="8 9">
    <name type="scientific">Exophiala mesophila</name>
    <name type="common">Black yeast-like fungus</name>
    <dbReference type="NCBI Taxonomy" id="212818"/>
    <lineage>
        <taxon>Eukaryota</taxon>
        <taxon>Fungi</taxon>
        <taxon>Dikarya</taxon>
        <taxon>Ascomycota</taxon>
        <taxon>Pezizomycotina</taxon>
        <taxon>Eurotiomycetes</taxon>
        <taxon>Chaetothyriomycetidae</taxon>
        <taxon>Chaetothyriales</taxon>
        <taxon>Herpotrichiellaceae</taxon>
        <taxon>Exophiala</taxon>
    </lineage>
</organism>
<accession>A0A0D1WJ39</accession>
<dbReference type="CDD" id="cd00130">
    <property type="entry name" value="PAS"/>
    <property type="match status" value="1"/>
</dbReference>
<feature type="region of interest" description="Disordered" evidence="4">
    <location>
        <begin position="78"/>
        <end position="102"/>
    </location>
</feature>
<evidence type="ECO:0000256" key="2">
    <source>
        <dbReference type="PROSITE-ProRule" id="PRU00169"/>
    </source>
</evidence>